<proteinExistence type="predicted"/>
<dbReference type="PANTHER" id="PTHR37309:SF1">
    <property type="entry name" value="SLR0284 PROTEIN"/>
    <property type="match status" value="1"/>
</dbReference>
<evidence type="ECO:0000313" key="3">
    <source>
        <dbReference type="Proteomes" id="UP000294480"/>
    </source>
</evidence>
<keyword evidence="3" id="KW-1185">Reference proteome</keyword>
<protein>
    <submittedName>
        <fullName evidence="2">Putative membrane protein</fullName>
    </submittedName>
</protein>
<organism evidence="2 3">
    <name type="scientific">Hydromonas duriensis</name>
    <dbReference type="NCBI Taxonomy" id="1527608"/>
    <lineage>
        <taxon>Bacteria</taxon>
        <taxon>Pseudomonadati</taxon>
        <taxon>Pseudomonadota</taxon>
        <taxon>Betaproteobacteria</taxon>
        <taxon>Burkholderiales</taxon>
        <taxon>Burkholderiaceae</taxon>
        <taxon>Hydromonas</taxon>
    </lineage>
</organism>
<gene>
    <name evidence="2" type="ORF">DFR44_101240</name>
</gene>
<dbReference type="PANTHER" id="PTHR37309">
    <property type="entry name" value="SLR0284 PROTEIN"/>
    <property type="match status" value="1"/>
</dbReference>
<dbReference type="Proteomes" id="UP000294480">
    <property type="component" value="Unassembled WGS sequence"/>
</dbReference>
<evidence type="ECO:0000313" key="2">
    <source>
        <dbReference type="EMBL" id="TDR33187.1"/>
    </source>
</evidence>
<feature type="transmembrane region" description="Helical" evidence="1">
    <location>
        <begin position="6"/>
        <end position="25"/>
    </location>
</feature>
<dbReference type="EMBL" id="SNZE01000001">
    <property type="protein sequence ID" value="TDR33187.1"/>
    <property type="molecule type" value="Genomic_DNA"/>
</dbReference>
<keyword evidence="1" id="KW-0472">Membrane</keyword>
<dbReference type="InterPro" id="IPR007165">
    <property type="entry name" value="Phage_holin_4_2"/>
</dbReference>
<dbReference type="Pfam" id="PF04020">
    <property type="entry name" value="Phage_holin_4_2"/>
    <property type="match status" value="1"/>
</dbReference>
<evidence type="ECO:0000256" key="1">
    <source>
        <dbReference type="SAM" id="Phobius"/>
    </source>
</evidence>
<dbReference type="AlphaFoldDB" id="A0A4R6YBV7"/>
<comment type="caution">
    <text evidence="2">The sequence shown here is derived from an EMBL/GenBank/DDBJ whole genome shotgun (WGS) entry which is preliminary data.</text>
</comment>
<dbReference type="RefSeq" id="WP_133618864.1">
    <property type="nucleotide sequence ID" value="NZ_SNZE01000001.1"/>
</dbReference>
<reference evidence="2 3" key="1">
    <citation type="submission" date="2019-03" db="EMBL/GenBank/DDBJ databases">
        <title>Genomic Encyclopedia of Type Strains, Phase IV (KMG-IV): sequencing the most valuable type-strain genomes for metagenomic binning, comparative biology and taxonomic classification.</title>
        <authorList>
            <person name="Goeker M."/>
        </authorList>
    </citation>
    <scope>NUCLEOTIDE SEQUENCE [LARGE SCALE GENOMIC DNA]</scope>
    <source>
        <strain evidence="2 3">DSM 102852</strain>
    </source>
</reference>
<sequence length="117" mass="12602">MTKWLLLWAINTAALMALPFFFSGIHFSGWQAAFVAAAVLGLLNTIIKPIVIILTLPLQILTLGLFTLVINAAMMMLVARFTQGFLVDSFGTAFLASVVYSLISWAGASILLPAAKE</sequence>
<name>A0A4R6YBV7_9BURK</name>
<feature type="transmembrane region" description="Helical" evidence="1">
    <location>
        <begin position="60"/>
        <end position="81"/>
    </location>
</feature>
<feature type="transmembrane region" description="Helical" evidence="1">
    <location>
        <begin position="93"/>
        <end position="115"/>
    </location>
</feature>
<keyword evidence="1" id="KW-0812">Transmembrane</keyword>
<keyword evidence="1" id="KW-1133">Transmembrane helix</keyword>
<dbReference type="OrthoDB" id="9797048at2"/>
<feature type="transmembrane region" description="Helical" evidence="1">
    <location>
        <begin position="32"/>
        <end position="54"/>
    </location>
</feature>
<accession>A0A4R6YBV7</accession>